<organism evidence="1 2">
    <name type="scientific">Blattamonas nauphoetae</name>
    <dbReference type="NCBI Taxonomy" id="2049346"/>
    <lineage>
        <taxon>Eukaryota</taxon>
        <taxon>Metamonada</taxon>
        <taxon>Preaxostyla</taxon>
        <taxon>Oxymonadida</taxon>
        <taxon>Blattamonas</taxon>
    </lineage>
</organism>
<sequence length="183" mass="20893">MKIEPNTIETIELASLLYQSLVDFVAEGNIMDSETVKQTCTILQKIADNIGRTAWTHRLLFELVPTRDDSCSGFTESIVSLLTSSNEKLVNLQFFKTNTLSIYLLRSLKKGLRAWRKEGPAVQKRGQQIMAKLREEGISDEIELPFQHSVLFNDRRHNIFLGIQLIDLIDGNVPYLGEMEIHE</sequence>
<evidence type="ECO:0000313" key="2">
    <source>
        <dbReference type="Proteomes" id="UP001281761"/>
    </source>
</evidence>
<accession>A0ABQ9XC51</accession>
<dbReference type="Proteomes" id="UP001281761">
    <property type="component" value="Unassembled WGS sequence"/>
</dbReference>
<name>A0ABQ9XC51_9EUKA</name>
<comment type="caution">
    <text evidence="1">The sequence shown here is derived from an EMBL/GenBank/DDBJ whole genome shotgun (WGS) entry which is preliminary data.</text>
</comment>
<gene>
    <name evidence="1" type="ORF">BLNAU_16186</name>
</gene>
<dbReference type="EMBL" id="JARBJD010000167">
    <property type="protein sequence ID" value="KAK2948843.1"/>
    <property type="molecule type" value="Genomic_DNA"/>
</dbReference>
<keyword evidence="2" id="KW-1185">Reference proteome</keyword>
<protein>
    <submittedName>
        <fullName evidence="1">Uncharacterized protein</fullName>
    </submittedName>
</protein>
<reference evidence="1 2" key="1">
    <citation type="journal article" date="2022" name="bioRxiv">
        <title>Genomics of Preaxostyla Flagellates Illuminates Evolutionary Transitions and the Path Towards Mitochondrial Loss.</title>
        <authorList>
            <person name="Novak L.V.F."/>
            <person name="Treitli S.C."/>
            <person name="Pyrih J."/>
            <person name="Halakuc P."/>
            <person name="Pipaliya S.V."/>
            <person name="Vacek V."/>
            <person name="Brzon O."/>
            <person name="Soukal P."/>
            <person name="Eme L."/>
            <person name="Dacks J.B."/>
            <person name="Karnkowska A."/>
            <person name="Elias M."/>
            <person name="Hampl V."/>
        </authorList>
    </citation>
    <scope>NUCLEOTIDE SEQUENCE [LARGE SCALE GENOMIC DNA]</scope>
    <source>
        <strain evidence="1">NAU3</strain>
        <tissue evidence="1">Gut</tissue>
    </source>
</reference>
<evidence type="ECO:0000313" key="1">
    <source>
        <dbReference type="EMBL" id="KAK2948843.1"/>
    </source>
</evidence>
<proteinExistence type="predicted"/>